<comment type="caution">
    <text evidence="2">The sequence shown here is derived from an EMBL/GenBank/DDBJ whole genome shotgun (WGS) entry which is preliminary data.</text>
</comment>
<evidence type="ECO:0000313" key="2">
    <source>
        <dbReference type="EMBL" id="GFT53797.1"/>
    </source>
</evidence>
<feature type="compositionally biased region" description="Basic and acidic residues" evidence="1">
    <location>
        <begin position="62"/>
        <end position="76"/>
    </location>
</feature>
<feature type="region of interest" description="Disordered" evidence="1">
    <location>
        <begin position="62"/>
        <end position="103"/>
    </location>
</feature>
<proteinExistence type="predicted"/>
<dbReference type="AlphaFoldDB" id="A0A8X6P888"/>
<reference evidence="2" key="1">
    <citation type="submission" date="2020-08" db="EMBL/GenBank/DDBJ databases">
        <title>Multicomponent nature underlies the extraordinary mechanical properties of spider dragline silk.</title>
        <authorList>
            <person name="Kono N."/>
            <person name="Nakamura H."/>
            <person name="Mori M."/>
            <person name="Yoshida Y."/>
            <person name="Ohtoshi R."/>
            <person name="Malay A.D."/>
            <person name="Moran D.A.P."/>
            <person name="Tomita M."/>
            <person name="Numata K."/>
            <person name="Arakawa K."/>
        </authorList>
    </citation>
    <scope>NUCLEOTIDE SEQUENCE</scope>
</reference>
<dbReference type="EMBL" id="BMAW01017409">
    <property type="protein sequence ID" value="GFT53797.1"/>
    <property type="molecule type" value="Genomic_DNA"/>
</dbReference>
<protein>
    <submittedName>
        <fullName evidence="2">Uncharacterized protein</fullName>
    </submittedName>
</protein>
<evidence type="ECO:0000256" key="1">
    <source>
        <dbReference type="SAM" id="MobiDB-lite"/>
    </source>
</evidence>
<dbReference type="Proteomes" id="UP000887013">
    <property type="component" value="Unassembled WGS sequence"/>
</dbReference>
<evidence type="ECO:0000313" key="3">
    <source>
        <dbReference type="Proteomes" id="UP000887013"/>
    </source>
</evidence>
<gene>
    <name evidence="2" type="ORF">NPIL_578201</name>
</gene>
<name>A0A8X6P888_NEPPI</name>
<keyword evidence="3" id="KW-1185">Reference proteome</keyword>
<accession>A0A8X6P888</accession>
<sequence>MQGSFPPRQITRISTTIPKLNHSHPKLLYECFIGLPSINEICLLANSKKRKMASIVDIHLHNEGKDKKKIEGHPSEAPRAPFYPNRQIQEIRTQTQKRLRHNH</sequence>
<organism evidence="2 3">
    <name type="scientific">Nephila pilipes</name>
    <name type="common">Giant wood spider</name>
    <name type="synonym">Nephila maculata</name>
    <dbReference type="NCBI Taxonomy" id="299642"/>
    <lineage>
        <taxon>Eukaryota</taxon>
        <taxon>Metazoa</taxon>
        <taxon>Ecdysozoa</taxon>
        <taxon>Arthropoda</taxon>
        <taxon>Chelicerata</taxon>
        <taxon>Arachnida</taxon>
        <taxon>Araneae</taxon>
        <taxon>Araneomorphae</taxon>
        <taxon>Entelegynae</taxon>
        <taxon>Araneoidea</taxon>
        <taxon>Nephilidae</taxon>
        <taxon>Nephila</taxon>
    </lineage>
</organism>